<name>A0ABQ9KAC8_HEVBR</name>
<keyword evidence="2" id="KW-1185">Reference proteome</keyword>
<evidence type="ECO:0000313" key="2">
    <source>
        <dbReference type="Proteomes" id="UP001174677"/>
    </source>
</evidence>
<accession>A0ABQ9KAC8</accession>
<evidence type="ECO:0000313" key="1">
    <source>
        <dbReference type="EMBL" id="KAJ9130803.1"/>
    </source>
</evidence>
<gene>
    <name evidence="1" type="ORF">P3X46_034081</name>
</gene>
<dbReference type="Proteomes" id="UP001174677">
    <property type="component" value="Unassembled WGS sequence"/>
</dbReference>
<comment type="caution">
    <text evidence="1">The sequence shown here is derived from an EMBL/GenBank/DDBJ whole genome shotgun (WGS) entry which is preliminary data.</text>
</comment>
<organism evidence="1 2">
    <name type="scientific">Hevea brasiliensis</name>
    <name type="common">Para rubber tree</name>
    <name type="synonym">Siphonia brasiliensis</name>
    <dbReference type="NCBI Taxonomy" id="3981"/>
    <lineage>
        <taxon>Eukaryota</taxon>
        <taxon>Viridiplantae</taxon>
        <taxon>Streptophyta</taxon>
        <taxon>Embryophyta</taxon>
        <taxon>Tracheophyta</taxon>
        <taxon>Spermatophyta</taxon>
        <taxon>Magnoliopsida</taxon>
        <taxon>eudicotyledons</taxon>
        <taxon>Gunneridae</taxon>
        <taxon>Pentapetalae</taxon>
        <taxon>rosids</taxon>
        <taxon>fabids</taxon>
        <taxon>Malpighiales</taxon>
        <taxon>Euphorbiaceae</taxon>
        <taxon>Crotonoideae</taxon>
        <taxon>Micrandreae</taxon>
        <taxon>Hevea</taxon>
    </lineage>
</organism>
<dbReference type="EMBL" id="JARPOI010000040">
    <property type="protein sequence ID" value="KAJ9130803.1"/>
    <property type="molecule type" value="Genomic_DNA"/>
</dbReference>
<proteinExistence type="predicted"/>
<reference evidence="1 2" key="1">
    <citation type="journal article" date="2023" name="Plant Biotechnol. J.">
        <title>Chromosome-level wild Hevea brasiliensis genome provides new tools for genomic-assisted breeding and valuable loci to elevate rubber yield.</title>
        <authorList>
            <person name="Cheng H."/>
            <person name="Song X."/>
            <person name="Hu Y."/>
            <person name="Wu T."/>
            <person name="Yang Q."/>
            <person name="An Z."/>
            <person name="Feng S."/>
            <person name="Deng Z."/>
            <person name="Wu W."/>
            <person name="Zeng X."/>
            <person name="Tu M."/>
            <person name="Wang X."/>
            <person name="Huang H."/>
        </authorList>
    </citation>
    <scope>NUCLEOTIDE SEQUENCE [LARGE SCALE GENOMIC DNA]</scope>
    <source>
        <strain evidence="1">MT/VB/25A 57/8</strain>
    </source>
</reference>
<sequence>MRVALSQISLKSLLSYYHPYGLMSLADRHPFARFSTLLRVGGAGYKTLGKVDHFLPPKYERIKLIYQKMHYPLEFILGRFRPLSPYLSGFLYDKVLRTMVPRDPILPSCFP</sequence>
<protein>
    <submittedName>
        <fullName evidence="1">Uncharacterized protein</fullName>
    </submittedName>
</protein>